<feature type="compositionally biased region" description="Basic and acidic residues" evidence="1">
    <location>
        <begin position="236"/>
        <end position="246"/>
    </location>
</feature>
<organism evidence="2">
    <name type="scientific">bioreactor metagenome</name>
    <dbReference type="NCBI Taxonomy" id="1076179"/>
    <lineage>
        <taxon>unclassified sequences</taxon>
        <taxon>metagenomes</taxon>
        <taxon>ecological metagenomes</taxon>
    </lineage>
</organism>
<dbReference type="EMBL" id="VSSQ01051838">
    <property type="protein sequence ID" value="MPN05954.1"/>
    <property type="molecule type" value="Genomic_DNA"/>
</dbReference>
<feature type="compositionally biased region" description="Basic residues" evidence="1">
    <location>
        <begin position="177"/>
        <end position="187"/>
    </location>
</feature>
<name>A0A645EZY8_9ZZZZ</name>
<evidence type="ECO:0000313" key="2">
    <source>
        <dbReference type="EMBL" id="MPN05954.1"/>
    </source>
</evidence>
<dbReference type="AlphaFoldDB" id="A0A645EZY8"/>
<feature type="compositionally biased region" description="Basic residues" evidence="1">
    <location>
        <begin position="195"/>
        <end position="206"/>
    </location>
</feature>
<sequence length="246" mass="27492">MGLSGCHRNRRGSQLDRRCRRWRGGLRGIPLAGRARRPGDDAGPRPATADAVRALRVRPRRSRSGRGGGGHPLRRPTHGCRPTRRQRYRPGTRPWRTGAVGGGRRQRIDPRRGAGRDRTHAGTRRPRAGQCWAVPRRSGRPAPAVAVPRRRHQWRGTTHPLGQVPGATGRRPDRRAGRGSHTTRRAPRCAGSSGRVHRSTGHHRRADRCPSRRGRSPDPDRAGTRQLDRRRHAAARRRDRDGPAGH</sequence>
<protein>
    <submittedName>
        <fullName evidence="2">Uncharacterized protein</fullName>
    </submittedName>
</protein>
<comment type="caution">
    <text evidence="2">The sequence shown here is derived from an EMBL/GenBank/DDBJ whole genome shotgun (WGS) entry which is preliminary data.</text>
</comment>
<feature type="compositionally biased region" description="Low complexity" evidence="1">
    <location>
        <begin position="133"/>
        <end position="147"/>
    </location>
</feature>
<feature type="region of interest" description="Disordered" evidence="1">
    <location>
        <begin position="21"/>
        <end position="246"/>
    </location>
</feature>
<evidence type="ECO:0000256" key="1">
    <source>
        <dbReference type="SAM" id="MobiDB-lite"/>
    </source>
</evidence>
<feature type="compositionally biased region" description="Basic and acidic residues" evidence="1">
    <location>
        <begin position="106"/>
        <end position="120"/>
    </location>
</feature>
<feature type="compositionally biased region" description="Basic and acidic residues" evidence="1">
    <location>
        <begin position="207"/>
        <end position="227"/>
    </location>
</feature>
<feature type="compositionally biased region" description="Basic residues" evidence="1">
    <location>
        <begin position="72"/>
        <end position="90"/>
    </location>
</feature>
<proteinExistence type="predicted"/>
<feature type="compositionally biased region" description="Basic residues" evidence="1">
    <location>
        <begin position="55"/>
        <end position="64"/>
    </location>
</feature>
<reference evidence="2" key="1">
    <citation type="submission" date="2019-08" db="EMBL/GenBank/DDBJ databases">
        <authorList>
            <person name="Kucharzyk K."/>
            <person name="Murdoch R.W."/>
            <person name="Higgins S."/>
            <person name="Loffler F."/>
        </authorList>
    </citation>
    <scope>NUCLEOTIDE SEQUENCE</scope>
</reference>
<accession>A0A645EZY8</accession>
<gene>
    <name evidence="2" type="ORF">SDC9_153208</name>
</gene>